<sequence>MAKLTSKQRDKLPEAKFAGPGRTYPIPDKAHAGDAKARAAQAVKAGRMGKAQEARIDAKADRVLKKG</sequence>
<comment type="caution">
    <text evidence="2">The sequence shown here is derived from an EMBL/GenBank/DDBJ whole genome shotgun (WGS) entry which is preliminary data.</text>
</comment>
<dbReference type="Proteomes" id="UP000236286">
    <property type="component" value="Unassembled WGS sequence"/>
</dbReference>
<dbReference type="EMBL" id="PDZR01000001">
    <property type="protein sequence ID" value="PNG27590.1"/>
    <property type="molecule type" value="Genomic_DNA"/>
</dbReference>
<organism evidence="2 3">
    <name type="scientific">Methylocella silvestris</name>
    <dbReference type="NCBI Taxonomy" id="199596"/>
    <lineage>
        <taxon>Bacteria</taxon>
        <taxon>Pseudomonadati</taxon>
        <taxon>Pseudomonadota</taxon>
        <taxon>Alphaproteobacteria</taxon>
        <taxon>Hyphomicrobiales</taxon>
        <taxon>Beijerinckiaceae</taxon>
        <taxon>Methylocella</taxon>
    </lineage>
</organism>
<evidence type="ECO:0000313" key="3">
    <source>
        <dbReference type="Proteomes" id="UP000236286"/>
    </source>
</evidence>
<evidence type="ECO:0000313" key="2">
    <source>
        <dbReference type="EMBL" id="PNG27590.1"/>
    </source>
</evidence>
<gene>
    <name evidence="2" type="ORF">CR492_01340</name>
</gene>
<name>A0A2J7TLE9_METSI</name>
<dbReference type="RefSeq" id="WP_102841900.1">
    <property type="nucleotide sequence ID" value="NZ_PDZR01000001.1"/>
</dbReference>
<protein>
    <submittedName>
        <fullName evidence="2">Uncharacterized protein</fullName>
    </submittedName>
</protein>
<accession>A0A2J7TLE9</accession>
<feature type="region of interest" description="Disordered" evidence="1">
    <location>
        <begin position="1"/>
        <end position="33"/>
    </location>
</feature>
<dbReference type="AlphaFoldDB" id="A0A2J7TLE9"/>
<evidence type="ECO:0000256" key="1">
    <source>
        <dbReference type="SAM" id="MobiDB-lite"/>
    </source>
</evidence>
<proteinExistence type="predicted"/>
<reference evidence="2 3" key="1">
    <citation type="submission" date="2017-10" db="EMBL/GenBank/DDBJ databases">
        <title>Genome announcement of Methylocella silvestris TVC from permafrost.</title>
        <authorList>
            <person name="Wang J."/>
            <person name="Geng K."/>
            <person name="Ul-Haque F."/>
            <person name="Crombie A.T."/>
            <person name="Street L.E."/>
            <person name="Wookey P.A."/>
            <person name="Murrell J.C."/>
            <person name="Pratscher J."/>
        </authorList>
    </citation>
    <scope>NUCLEOTIDE SEQUENCE [LARGE SCALE GENOMIC DNA]</scope>
    <source>
        <strain evidence="2 3">TVC</strain>
    </source>
</reference>